<dbReference type="EMBL" id="UYJE01003128">
    <property type="protein sequence ID" value="VDI16833.1"/>
    <property type="molecule type" value="Genomic_DNA"/>
</dbReference>
<evidence type="ECO:0000256" key="1">
    <source>
        <dbReference type="PROSITE-ProRule" id="PRU00042"/>
    </source>
</evidence>
<name>A0A8B6DBD6_MYTGA</name>
<dbReference type="GO" id="GO:0008270">
    <property type="term" value="F:zinc ion binding"/>
    <property type="evidence" value="ECO:0007669"/>
    <property type="project" value="UniProtKB-KW"/>
</dbReference>
<keyword evidence="4" id="KW-1185">Reference proteome</keyword>
<dbReference type="AlphaFoldDB" id="A0A8B6DBD6"/>
<keyword evidence="1" id="KW-0862">Zinc</keyword>
<dbReference type="InterPro" id="IPR013087">
    <property type="entry name" value="Znf_C2H2_type"/>
</dbReference>
<feature type="domain" description="C2H2-type" evidence="2">
    <location>
        <begin position="777"/>
        <end position="811"/>
    </location>
</feature>
<evidence type="ECO:0000313" key="4">
    <source>
        <dbReference type="Proteomes" id="UP000596742"/>
    </source>
</evidence>
<dbReference type="PROSITE" id="PS50157">
    <property type="entry name" value="ZINC_FINGER_C2H2_2"/>
    <property type="match status" value="1"/>
</dbReference>
<proteinExistence type="predicted"/>
<dbReference type="OrthoDB" id="5988132at2759"/>
<gene>
    <name evidence="3" type="ORF">MGAL_10B003620</name>
</gene>
<evidence type="ECO:0000259" key="2">
    <source>
        <dbReference type="PROSITE" id="PS50157"/>
    </source>
</evidence>
<accession>A0A8B6DBD6</accession>
<organism evidence="3 4">
    <name type="scientific">Mytilus galloprovincialis</name>
    <name type="common">Mediterranean mussel</name>
    <dbReference type="NCBI Taxonomy" id="29158"/>
    <lineage>
        <taxon>Eukaryota</taxon>
        <taxon>Metazoa</taxon>
        <taxon>Spiralia</taxon>
        <taxon>Lophotrochozoa</taxon>
        <taxon>Mollusca</taxon>
        <taxon>Bivalvia</taxon>
        <taxon>Autobranchia</taxon>
        <taxon>Pteriomorphia</taxon>
        <taxon>Mytilida</taxon>
        <taxon>Mytiloidea</taxon>
        <taxon>Mytilidae</taxon>
        <taxon>Mytilinae</taxon>
        <taxon>Mytilus</taxon>
    </lineage>
</organism>
<keyword evidence="1" id="KW-0479">Metal-binding</keyword>
<comment type="caution">
    <text evidence="3">The sequence shown here is derived from an EMBL/GenBank/DDBJ whole genome shotgun (WGS) entry which is preliminary data.</text>
</comment>
<keyword evidence="1" id="KW-0863">Zinc-finger</keyword>
<dbReference type="Proteomes" id="UP000596742">
    <property type="component" value="Unassembled WGS sequence"/>
</dbReference>
<protein>
    <recommendedName>
        <fullName evidence="2">C2H2-type domain-containing protein</fullName>
    </recommendedName>
</protein>
<evidence type="ECO:0000313" key="3">
    <source>
        <dbReference type="EMBL" id="VDI16833.1"/>
    </source>
</evidence>
<dbReference type="PANTHER" id="PTHR33845:SF1">
    <property type="entry name" value="C2H2-TYPE DOMAIN-CONTAINING PROTEIN"/>
    <property type="match status" value="1"/>
</dbReference>
<dbReference type="PANTHER" id="PTHR33845">
    <property type="entry name" value="C2H2-TYPE DOMAIN-CONTAINING PROTEIN"/>
    <property type="match status" value="1"/>
</dbReference>
<sequence>MMRKVNSNTGIVLTIGTVICTNCRKKLTKTGKETEELKEKMICTADEIMDCNLEHPSESTDISTLSEDKCLLKNANIEGVQTRKRKLNYLSITTGVHSQNSDLDMSSQELSSQATEASVVNIGKLEKLNDFLQTAGCSPVKYLQSSFTDCSERSQRRYIQKAKDCVDLVLSTICPGEGDLLAEVLFPSTNDQKNQMLAADPLLMALTDSFNKAETWTLRQQLLSIISKDKSFDEVSMLIPGLTRYRYYMSRHHEESEGCGMPILVKDTKRQKIDEGTLENFIDFITSSHIVKDLPFGEKTLKLSTGEIIKTPNVIRAIAPSSIVRQYKQYCEEENIVSLGTSTMYKILDECAASFRKSVEGIDYFIAEGGRAFNDLEGILDKVEITQEKTKELKTKLVEAKRYMKSDFKVHLTEENPVPDHCIGFALSDKESCFRRDCINHIHTETCLNCDTIDSLFKEIQTLADEAVFENKEAVLFQVEKAVSDIQEWKMHLIRSRNQNRARTNILSDMDDNECLIIADWAMKFLPRRYREGQTDWFAKRGLNWHISVAYMKGEDEQLTSTTYVHIFDTPASQDSATTSAVLEDVAKDLLAELHPKAIKFHFWSDNAGCYKSSNTIITLHQQLGNNLISYDFCESQDGKGPCDRKSSHIKSSIKRYINEGNDVLSAKQMKQAIDFKQFAGSTYKVKVVDVVIDVEKSAAVKPIPAISSYHNFQFSKDGVTVWKAYGIGKGKVFPWTKIFKENIKVTEMNTVANWTNSIVVLPSINMPKTNAIKDLFYCPNEGCVRTFSRNSSLDQHVMLGFCDFRQEKQPLSDKAKSMYAEKVKESASFAGSITLASDNTQSESSSSELEQGWALKFRKSQVQFSVHQKEYLIQKFDKGNQTGRKEDPVVVADEMRNEKTVTGKYRFSRNEYLTAQQITSFFSREVQKRKKMDSNDFTAAVEEDNKSNLKKNFTVRITPENEHTPEIFTDINMTKELNEDYMVSRSVIEYGKRVKDEDCPKQRLEYSVVKQGDATITGHDGTEYFDIYDNGTLYLKSALDYETIVCGLGDMECFTSM</sequence>
<reference evidence="3" key="1">
    <citation type="submission" date="2018-11" db="EMBL/GenBank/DDBJ databases">
        <authorList>
            <person name="Alioto T."/>
            <person name="Alioto T."/>
        </authorList>
    </citation>
    <scope>NUCLEOTIDE SEQUENCE</scope>
</reference>